<sequence>MLEIPPSQDMLLCLAIAWFLVRGERAGVVGVVADETEDRDGLLGGEERMLERVATTRSVVDAGQLEVFQEPVVGEIVREVGVGGGTAAAVPAPALEQECGCGEEGDEDADNGNPGFCAEGSHGVGCDLMVVELL</sequence>
<organism evidence="2 3">
    <name type="scientific">Microdochium bolleyi</name>
    <dbReference type="NCBI Taxonomy" id="196109"/>
    <lineage>
        <taxon>Eukaryota</taxon>
        <taxon>Fungi</taxon>
        <taxon>Dikarya</taxon>
        <taxon>Ascomycota</taxon>
        <taxon>Pezizomycotina</taxon>
        <taxon>Sordariomycetes</taxon>
        <taxon>Xylariomycetidae</taxon>
        <taxon>Xylariales</taxon>
        <taxon>Microdochiaceae</taxon>
        <taxon>Microdochium</taxon>
    </lineage>
</organism>
<feature type="signal peptide" evidence="1">
    <location>
        <begin position="1"/>
        <end position="23"/>
    </location>
</feature>
<dbReference type="InParanoid" id="A0A136IRM2"/>
<name>A0A136IRM2_9PEZI</name>
<gene>
    <name evidence="2" type="ORF">Micbo1qcDRAFT_216112</name>
</gene>
<keyword evidence="3" id="KW-1185">Reference proteome</keyword>
<evidence type="ECO:0000313" key="2">
    <source>
        <dbReference type="EMBL" id="KXJ87594.1"/>
    </source>
</evidence>
<reference evidence="3" key="1">
    <citation type="submission" date="2016-02" db="EMBL/GenBank/DDBJ databases">
        <title>Draft genome sequence of Microdochium bolleyi, a fungal endophyte of beachgrass.</title>
        <authorList>
            <consortium name="DOE Joint Genome Institute"/>
            <person name="David A.S."/>
            <person name="May G."/>
            <person name="Haridas S."/>
            <person name="Lim J."/>
            <person name="Wang M."/>
            <person name="Labutti K."/>
            <person name="Lipzen A."/>
            <person name="Barry K."/>
            <person name="Grigoriev I.V."/>
        </authorList>
    </citation>
    <scope>NUCLEOTIDE SEQUENCE [LARGE SCALE GENOMIC DNA]</scope>
    <source>
        <strain evidence="3">J235TASD1</strain>
    </source>
</reference>
<protein>
    <submittedName>
        <fullName evidence="2">Uncharacterized protein</fullName>
    </submittedName>
</protein>
<dbReference type="Proteomes" id="UP000070501">
    <property type="component" value="Unassembled WGS sequence"/>
</dbReference>
<proteinExistence type="predicted"/>
<dbReference type="AlphaFoldDB" id="A0A136IRM2"/>
<accession>A0A136IRM2</accession>
<evidence type="ECO:0000256" key="1">
    <source>
        <dbReference type="SAM" id="SignalP"/>
    </source>
</evidence>
<evidence type="ECO:0000313" key="3">
    <source>
        <dbReference type="Proteomes" id="UP000070501"/>
    </source>
</evidence>
<dbReference type="EMBL" id="KQ964262">
    <property type="protein sequence ID" value="KXJ87594.1"/>
    <property type="molecule type" value="Genomic_DNA"/>
</dbReference>
<keyword evidence="1" id="KW-0732">Signal</keyword>
<feature type="chain" id="PRO_5007293021" evidence="1">
    <location>
        <begin position="24"/>
        <end position="134"/>
    </location>
</feature>